<feature type="transmembrane region" description="Helical" evidence="8">
    <location>
        <begin position="224"/>
        <end position="245"/>
    </location>
</feature>
<dbReference type="RefSeq" id="XP_033345549.1">
    <property type="nucleotide sequence ID" value="XM_033489658.1"/>
</dbReference>
<accession>A0A6J3JZQ7</accession>
<dbReference type="InterPro" id="IPR011527">
    <property type="entry name" value="ABC1_TM_dom"/>
</dbReference>
<evidence type="ECO:0000256" key="7">
    <source>
        <dbReference type="ARBA" id="ARBA00023136"/>
    </source>
</evidence>
<dbReference type="InterPro" id="IPR003593">
    <property type="entry name" value="AAA+_ATPase"/>
</dbReference>
<dbReference type="KEGG" id="bvk:117231312"/>
<keyword evidence="4" id="KW-0547">Nucleotide-binding</keyword>
<evidence type="ECO:0000256" key="8">
    <source>
        <dbReference type="SAM" id="Phobius"/>
    </source>
</evidence>
<dbReference type="InterPro" id="IPR003439">
    <property type="entry name" value="ABC_transporter-like_ATP-bd"/>
</dbReference>
<feature type="domain" description="ABC transmembrane type-1" evidence="10">
    <location>
        <begin position="792"/>
        <end position="1106"/>
    </location>
</feature>
<dbReference type="CDD" id="cd18579">
    <property type="entry name" value="ABC_6TM_ABCC_D1"/>
    <property type="match status" value="1"/>
</dbReference>
<dbReference type="SMART" id="SM00382">
    <property type="entry name" value="AAA"/>
    <property type="match status" value="2"/>
</dbReference>
<dbReference type="GO" id="GO:0016887">
    <property type="term" value="F:ATP hydrolysis activity"/>
    <property type="evidence" value="ECO:0007669"/>
    <property type="project" value="InterPro"/>
</dbReference>
<dbReference type="InterPro" id="IPR044746">
    <property type="entry name" value="ABCC_6TM_D1"/>
</dbReference>
<dbReference type="CDD" id="cd18580">
    <property type="entry name" value="ABC_6TM_ABCC_D2"/>
    <property type="match status" value="1"/>
</dbReference>
<proteinExistence type="predicted"/>
<protein>
    <submittedName>
        <fullName evidence="12">Multidrug resistance-associated protein 4-like</fullName>
    </submittedName>
</protein>
<evidence type="ECO:0000256" key="5">
    <source>
        <dbReference type="ARBA" id="ARBA00022840"/>
    </source>
</evidence>
<dbReference type="InterPro" id="IPR036640">
    <property type="entry name" value="ABC1_TM_sf"/>
</dbReference>
<evidence type="ECO:0000256" key="1">
    <source>
        <dbReference type="ARBA" id="ARBA00004141"/>
    </source>
</evidence>
<dbReference type="GeneID" id="117231312"/>
<feature type="transmembrane region" description="Helical" evidence="8">
    <location>
        <begin position="333"/>
        <end position="355"/>
    </location>
</feature>
<dbReference type="FunFam" id="3.40.50.300:FF:000997">
    <property type="entry name" value="Multidrug resistance-associated protein 1"/>
    <property type="match status" value="1"/>
</dbReference>
<evidence type="ECO:0000259" key="9">
    <source>
        <dbReference type="PROSITE" id="PS50893"/>
    </source>
</evidence>
<keyword evidence="11" id="KW-1185">Reference proteome</keyword>
<comment type="subcellular location">
    <subcellularLocation>
        <location evidence="1">Membrane</location>
        <topology evidence="1">Multi-pass membrane protein</topology>
    </subcellularLocation>
</comment>
<dbReference type="CDD" id="cd03244">
    <property type="entry name" value="ABCC_MRP_domain2"/>
    <property type="match status" value="1"/>
</dbReference>
<feature type="transmembrane region" description="Helical" evidence="8">
    <location>
        <begin position="937"/>
        <end position="955"/>
    </location>
</feature>
<dbReference type="SUPFAM" id="SSF52540">
    <property type="entry name" value="P-loop containing nucleoside triphosphate hydrolases"/>
    <property type="match status" value="2"/>
</dbReference>
<dbReference type="GO" id="GO:0005524">
    <property type="term" value="F:ATP binding"/>
    <property type="evidence" value="ECO:0007669"/>
    <property type="project" value="UniProtKB-KW"/>
</dbReference>
<dbReference type="SUPFAM" id="SSF90123">
    <property type="entry name" value="ABC transporter transmembrane region"/>
    <property type="match status" value="2"/>
</dbReference>
<feature type="transmembrane region" description="Helical" evidence="8">
    <location>
        <begin position="1076"/>
        <end position="1094"/>
    </location>
</feature>
<feature type="transmembrane region" description="Helical" evidence="8">
    <location>
        <begin position="1050"/>
        <end position="1070"/>
    </location>
</feature>
<dbReference type="PANTHER" id="PTHR24223">
    <property type="entry name" value="ATP-BINDING CASSETTE SUB-FAMILY C"/>
    <property type="match status" value="1"/>
</dbReference>
<evidence type="ECO:0000259" key="10">
    <source>
        <dbReference type="PROSITE" id="PS50929"/>
    </source>
</evidence>
<evidence type="ECO:0000256" key="2">
    <source>
        <dbReference type="ARBA" id="ARBA00022448"/>
    </source>
</evidence>
<keyword evidence="7 8" id="KW-0472">Membrane</keyword>
<dbReference type="InterPro" id="IPR027417">
    <property type="entry name" value="P-loop_NTPase"/>
</dbReference>
<dbReference type="GO" id="GO:0140359">
    <property type="term" value="F:ABC-type transporter activity"/>
    <property type="evidence" value="ECO:0007669"/>
    <property type="project" value="InterPro"/>
</dbReference>
<dbReference type="FunFam" id="3.40.50.300:FF:000163">
    <property type="entry name" value="Multidrug resistance-associated protein member 4"/>
    <property type="match status" value="1"/>
</dbReference>
<dbReference type="PANTHER" id="PTHR24223:SF415">
    <property type="entry name" value="FI20190P1"/>
    <property type="match status" value="1"/>
</dbReference>
<dbReference type="Pfam" id="PF00664">
    <property type="entry name" value="ABC_membrane"/>
    <property type="match status" value="2"/>
</dbReference>
<organism evidence="11 12">
    <name type="scientific">Bombus vosnesenskii</name>
    <dbReference type="NCBI Taxonomy" id="207650"/>
    <lineage>
        <taxon>Eukaryota</taxon>
        <taxon>Metazoa</taxon>
        <taxon>Ecdysozoa</taxon>
        <taxon>Arthropoda</taxon>
        <taxon>Hexapoda</taxon>
        <taxon>Insecta</taxon>
        <taxon>Pterygota</taxon>
        <taxon>Neoptera</taxon>
        <taxon>Endopterygota</taxon>
        <taxon>Hymenoptera</taxon>
        <taxon>Apocrita</taxon>
        <taxon>Aculeata</taxon>
        <taxon>Apoidea</taxon>
        <taxon>Anthophila</taxon>
        <taxon>Apidae</taxon>
        <taxon>Bombus</taxon>
        <taxon>Pyrobombus</taxon>
    </lineage>
</organism>
<evidence type="ECO:0000313" key="11">
    <source>
        <dbReference type="Proteomes" id="UP000504631"/>
    </source>
</evidence>
<gene>
    <name evidence="12" type="primary">LOC117231312</name>
</gene>
<dbReference type="Gene3D" id="1.20.1560.10">
    <property type="entry name" value="ABC transporter type 1, transmembrane domain"/>
    <property type="match status" value="2"/>
</dbReference>
<keyword evidence="2" id="KW-0813">Transport</keyword>
<evidence type="ECO:0000256" key="3">
    <source>
        <dbReference type="ARBA" id="ARBA00022692"/>
    </source>
</evidence>
<feature type="transmembrane region" description="Helical" evidence="8">
    <location>
        <begin position="105"/>
        <end position="131"/>
    </location>
</feature>
<feature type="domain" description="ABC transporter" evidence="9">
    <location>
        <begin position="463"/>
        <end position="706"/>
    </location>
</feature>
<dbReference type="GO" id="GO:0016020">
    <property type="term" value="C:membrane"/>
    <property type="evidence" value="ECO:0007669"/>
    <property type="project" value="UniProtKB-SubCell"/>
</dbReference>
<reference evidence="12" key="1">
    <citation type="submission" date="2025-08" db="UniProtKB">
        <authorList>
            <consortium name="RefSeq"/>
        </authorList>
    </citation>
    <scope>IDENTIFICATION</scope>
    <source>
        <tissue evidence="12">Muscle</tissue>
    </source>
</reference>
<dbReference type="Pfam" id="PF00005">
    <property type="entry name" value="ABC_tran"/>
    <property type="match status" value="2"/>
</dbReference>
<keyword evidence="6 8" id="KW-1133">Transmembrane helix</keyword>
<feature type="transmembrane region" description="Helical" evidence="8">
    <location>
        <begin position="375"/>
        <end position="396"/>
    </location>
</feature>
<dbReference type="Gene3D" id="3.40.50.300">
    <property type="entry name" value="P-loop containing nucleotide triphosphate hydrolases"/>
    <property type="match status" value="2"/>
</dbReference>
<evidence type="ECO:0000256" key="6">
    <source>
        <dbReference type="ARBA" id="ARBA00022989"/>
    </source>
</evidence>
<keyword evidence="5" id="KW-0067">ATP-binding</keyword>
<dbReference type="InterPro" id="IPR044726">
    <property type="entry name" value="ABCC_6TM_D2"/>
</dbReference>
<dbReference type="Proteomes" id="UP000504631">
    <property type="component" value="Unplaced"/>
</dbReference>
<dbReference type="FunFam" id="1.20.1560.10:FF:000026">
    <property type="entry name" value="Multidrug resistance-associated protein lethal(2)03659"/>
    <property type="match status" value="1"/>
</dbReference>
<keyword evidence="3 8" id="KW-0812">Transmembrane</keyword>
<feature type="domain" description="ABC transporter" evidence="9">
    <location>
        <begin position="1142"/>
        <end position="1371"/>
    </location>
</feature>
<feature type="transmembrane region" description="Helical" evidence="8">
    <location>
        <begin position="781"/>
        <end position="804"/>
    </location>
</feature>
<dbReference type="InterPro" id="IPR017871">
    <property type="entry name" value="ABC_transporter-like_CS"/>
</dbReference>
<feature type="transmembrane region" description="Helical" evidence="8">
    <location>
        <begin position="151"/>
        <end position="172"/>
    </location>
</feature>
<feature type="transmembrane region" description="Helical" evidence="8">
    <location>
        <begin position="251"/>
        <end position="270"/>
    </location>
</feature>
<name>A0A6J3JZQ7_9HYME</name>
<dbReference type="CDD" id="cd03250">
    <property type="entry name" value="ABCC_MRP_domain1"/>
    <property type="match status" value="1"/>
</dbReference>
<feature type="domain" description="ABC transmembrane type-1" evidence="10">
    <location>
        <begin position="108"/>
        <end position="392"/>
    </location>
</feature>
<evidence type="ECO:0000313" key="12">
    <source>
        <dbReference type="RefSeq" id="XP_033345549.1"/>
    </source>
</evidence>
<feature type="transmembrane region" description="Helical" evidence="8">
    <location>
        <begin position="863"/>
        <end position="883"/>
    </location>
</feature>
<dbReference type="PROSITE" id="PS50929">
    <property type="entry name" value="ABC_TM1F"/>
    <property type="match status" value="2"/>
</dbReference>
<sequence length="1412" mass="160023">MEVKFMYTKQNPQETANPISRLLFGWMKEIFMSGTKRDLTLSDLYQPLKSDTSKTVTDQLQESWNQELEKWEQKEKETHHYKQLSKGNDSPRLERALIRTFWKEYICIGLLFSLQFTILVILSPIIVSWIITYFRISDDTKPITKNEVLAYVGYLIMCLVISVFILHHATLLSRKIGMKMRIACCSLIYRKILRLSKNSLSQISSGQVVNLLSNDVSRFDELTYYLNFLWITPIQLTVVTVIMWHKIGVPSIIGVGALLLMTVPTHFIFLTMTRQFRKVAAFFMDKRMQHMNELISGVQVIKMYAWEKPFEKIVKAARSIEIKKIGNTSYVRAVYLALMVFTNRIILFLTLLSYVLLGYNLRPEITFMLSSYFEILQLTTTLFFPQALLMAGETLVSIKRLEQFLLLEERSNEGRMLGQTHASGVLKFKRRKAKEENVESIRIMNGNQNSNLNNVDEQVQVSIVLERVSANWVLKQLPPTLCNISMKIENGELCALVGPVGSGKSSILQLLLKELPLGAGRIKLYGKPFQDVEYDKEGYASNIPNLRISYASQEAWLFSGSVRDNILFGQPYDKDRYMAVTRACALTKDFQQLPYGDMSNVGESGSSLSGGQKARINLARAVYRKADIYLLDDPLSAVDSRVAKHLFHRCIKNYLHGTTRILVTHQLQFIKQADIIAVLDRGCISMYGTYAELSRFNEDFVNMMNRIKTSTEARKESEVVEASENSFAEKRPSRNGVRRLSSVVSTNSSVVSYDYEDKISAPDNDEAIATGRVSNKVYKKYFQYGGSMYALLTLLFTIIISQVATSGNDYWVSYWTNLEIIRNSLNGSQPFKPQYSGYLMNNTVLSHVFTLDKYGLLTTSNAIYVYTFCIIACIVTVFARNISFMKICMNASKNLHDTMFSNILQATMTFFHRNASGRILNRFSKDMGSMDEILPKVMLETIQVFLVILGINVMVVAMNYWMLIPLTVFLILFYFTRNTYLRTAQSIKRLEGIAKSPIFSHVNATLSGLTTIRSSGSNIVELVQKQFDDLQDVHTGAWCMTISVPETFGLYLDFVAIMFVACVCLSFILVDTGNVLGGNVGLAISQSLIIVGTLQHGMRQSGEMIAHITSVERILQYINLPKEGPWTSDNPPPADWPKHGQLALKNVSMKYDQDETPVLKNLNLTIEAGWKVGVVGRTGAGKSSLISAFFRLFAEGLQGEINIDGRDSSTLGLHELRSRISIIPQHPFLFSESLRYNLDPSHIYNDVLLWDSLRQVELNNLVLDQRVMNGGSNLSIGQRQLICLARAVLRNNRILVLDEATANIDTHTDELIQKTIRTRFADCTVITIAHRLHTIIDSDRIIVMDNGYIAEFGCPHELLRDKPEGIFSNMVNNTGVTMAQSLREQAHLAYLKNTREISLEDDTTNIIAQSSL</sequence>
<evidence type="ECO:0000256" key="4">
    <source>
        <dbReference type="ARBA" id="ARBA00022741"/>
    </source>
</evidence>
<dbReference type="InterPro" id="IPR050173">
    <property type="entry name" value="ABC_transporter_C-like"/>
</dbReference>
<dbReference type="PROSITE" id="PS00211">
    <property type="entry name" value="ABC_TRANSPORTER_1"/>
    <property type="match status" value="1"/>
</dbReference>
<dbReference type="FunFam" id="1.20.1560.10:FF:000014">
    <property type="entry name" value="Multidrug resistance-associated protein member 4"/>
    <property type="match status" value="1"/>
</dbReference>
<dbReference type="PROSITE" id="PS50893">
    <property type="entry name" value="ABC_TRANSPORTER_2"/>
    <property type="match status" value="2"/>
</dbReference>